<protein>
    <recommendedName>
        <fullName evidence="4">FUSC family protein</fullName>
    </recommendedName>
</protein>
<keyword evidence="3" id="KW-1185">Reference proteome</keyword>
<name>A0A178I3M8_9HYPH</name>
<feature type="transmembrane region" description="Helical" evidence="1">
    <location>
        <begin position="87"/>
        <end position="104"/>
    </location>
</feature>
<dbReference type="Proteomes" id="UP000078389">
    <property type="component" value="Unassembled WGS sequence"/>
</dbReference>
<feature type="transmembrane region" description="Helical" evidence="1">
    <location>
        <begin position="20"/>
        <end position="49"/>
    </location>
</feature>
<keyword evidence="1" id="KW-0812">Transmembrane</keyword>
<proteinExistence type="predicted"/>
<feature type="transmembrane region" description="Helical" evidence="1">
    <location>
        <begin position="310"/>
        <end position="332"/>
    </location>
</feature>
<feature type="transmembrane region" description="Helical" evidence="1">
    <location>
        <begin position="202"/>
        <end position="219"/>
    </location>
</feature>
<feature type="transmembrane region" description="Helical" evidence="1">
    <location>
        <begin position="254"/>
        <end position="269"/>
    </location>
</feature>
<dbReference type="EMBL" id="LVVY01000034">
    <property type="protein sequence ID" value="OAM81246.1"/>
    <property type="molecule type" value="Genomic_DNA"/>
</dbReference>
<feature type="transmembrane region" description="Helical" evidence="1">
    <location>
        <begin position="140"/>
        <end position="158"/>
    </location>
</feature>
<evidence type="ECO:0000313" key="3">
    <source>
        <dbReference type="Proteomes" id="UP000078389"/>
    </source>
</evidence>
<evidence type="ECO:0008006" key="4">
    <source>
        <dbReference type="Google" id="ProtNLM"/>
    </source>
</evidence>
<comment type="caution">
    <text evidence="2">The sequence shown here is derived from an EMBL/GenBank/DDBJ whole genome shotgun (WGS) entry which is preliminary data.</text>
</comment>
<dbReference type="OrthoDB" id="7838578at2"/>
<dbReference type="AlphaFoldDB" id="A0A178I3M8"/>
<accession>A0A178I3M8</accession>
<organism evidence="2 3">
    <name type="scientific">Devosia elaeis</name>
    <dbReference type="NCBI Taxonomy" id="1770058"/>
    <lineage>
        <taxon>Bacteria</taxon>
        <taxon>Pseudomonadati</taxon>
        <taxon>Pseudomonadota</taxon>
        <taxon>Alphaproteobacteria</taxon>
        <taxon>Hyphomicrobiales</taxon>
        <taxon>Devosiaceae</taxon>
        <taxon>Devosia</taxon>
    </lineage>
</organism>
<evidence type="ECO:0000313" key="2">
    <source>
        <dbReference type="EMBL" id="OAM81246.1"/>
    </source>
</evidence>
<reference evidence="2 3" key="1">
    <citation type="submission" date="2016-03" db="EMBL/GenBank/DDBJ databases">
        <title>Genome sequencing of Devosia sp. S37.</title>
        <authorList>
            <person name="Mohd Nor M."/>
        </authorList>
    </citation>
    <scope>NUCLEOTIDE SEQUENCE [LARGE SCALE GENOMIC DNA]</scope>
    <source>
        <strain evidence="2 3">S37</strain>
    </source>
</reference>
<dbReference type="RefSeq" id="WP_067450890.1">
    <property type="nucleotide sequence ID" value="NZ_LVVY01000034.1"/>
</dbReference>
<keyword evidence="1" id="KW-1133">Transmembrane helix</keyword>
<sequence>MFVAPRPQIEDDPLFAVRLAIMPTIGFAVGMVLQSPMAMLFPIMMFSLMAGNRKAFDPKRAFGAPIAFSVMLWLMSLPVALFYQTPLALVVIMGAVYFVGFFMIQKTGNAMGMLFIVAAALMSVMGLGSHTAMSYLRSEMTKAALCVALFAPLVYMLLPVKTTEIHVDHYVPAPEQGRVTRALIRAGVMLAFSLYLYTILDFGNVMLGIAGMFILVFTTQGEIWREVGQRSFAVILGGCLSLIILGTLTVSGHLVVLLSLTFLIVLFLSHKMMTGRLNTMVYQDAASIMISLVGSAMASSDPAFAFLQRAGLTIIGAMVAAVVVSVLDRLLVRTERRTSEERSLH</sequence>
<dbReference type="STRING" id="1770058.A3840_01615"/>
<keyword evidence="1" id="KW-0472">Membrane</keyword>
<feature type="transmembrane region" description="Helical" evidence="1">
    <location>
        <begin position="61"/>
        <end position="81"/>
    </location>
</feature>
<evidence type="ECO:0000256" key="1">
    <source>
        <dbReference type="SAM" id="Phobius"/>
    </source>
</evidence>
<gene>
    <name evidence="2" type="ORF">A3840_01615</name>
</gene>
<feature type="transmembrane region" description="Helical" evidence="1">
    <location>
        <begin position="111"/>
        <end position="128"/>
    </location>
</feature>